<keyword evidence="6 12" id="KW-0812">Transmembrane</keyword>
<dbReference type="HOGENOM" id="CLU_409917_0_0_1"/>
<keyword evidence="9" id="KW-0238">DNA-binding</keyword>
<evidence type="ECO:0000256" key="5">
    <source>
        <dbReference type="ARBA" id="ARBA00022519"/>
    </source>
</evidence>
<evidence type="ECO:0000256" key="3">
    <source>
        <dbReference type="ARBA" id="ARBA00022448"/>
    </source>
</evidence>
<keyword evidence="5" id="KW-0997">Cell inner membrane</keyword>
<organism evidence="14 15">
    <name type="scientific">Beauveria bassiana D1-5</name>
    <dbReference type="NCBI Taxonomy" id="1245745"/>
    <lineage>
        <taxon>Eukaryota</taxon>
        <taxon>Fungi</taxon>
        <taxon>Dikarya</taxon>
        <taxon>Ascomycota</taxon>
        <taxon>Pezizomycotina</taxon>
        <taxon>Sordariomycetes</taxon>
        <taxon>Hypocreomycetidae</taxon>
        <taxon>Hypocreales</taxon>
        <taxon>Cordycipitaceae</taxon>
        <taxon>Beauveria</taxon>
    </lineage>
</organism>
<gene>
    <name evidence="14" type="ORF">BBAD15_g2886</name>
</gene>
<dbReference type="SUPFAM" id="SSF103473">
    <property type="entry name" value="MFS general substrate transporter"/>
    <property type="match status" value="1"/>
</dbReference>
<feature type="transmembrane region" description="Helical" evidence="12">
    <location>
        <begin position="203"/>
        <end position="226"/>
    </location>
</feature>
<keyword evidence="3" id="KW-0813">Transport</keyword>
<keyword evidence="11" id="KW-0804">Transcription</keyword>
<dbReference type="Gene3D" id="1.20.1250.20">
    <property type="entry name" value="MFS general substrate transporter like domains"/>
    <property type="match status" value="2"/>
</dbReference>
<evidence type="ECO:0000256" key="10">
    <source>
        <dbReference type="ARBA" id="ARBA00023136"/>
    </source>
</evidence>
<dbReference type="InterPro" id="IPR000847">
    <property type="entry name" value="LysR_HTH_N"/>
</dbReference>
<feature type="domain" description="HTH lysR-type" evidence="13">
    <location>
        <begin position="405"/>
        <end position="444"/>
    </location>
</feature>
<dbReference type="InterPro" id="IPR036390">
    <property type="entry name" value="WH_DNA-bd_sf"/>
</dbReference>
<name>A0A0A2VUT5_BEABA</name>
<comment type="similarity">
    <text evidence="2">Belongs to the LysR transcriptional regulatory family.</text>
</comment>
<evidence type="ECO:0000259" key="13">
    <source>
        <dbReference type="PROSITE" id="PS50931"/>
    </source>
</evidence>
<dbReference type="GO" id="GO:0015212">
    <property type="term" value="F:cytidine transmembrane transporter activity"/>
    <property type="evidence" value="ECO:0007669"/>
    <property type="project" value="TreeGrafter"/>
</dbReference>
<feature type="transmembrane region" description="Helical" evidence="12">
    <location>
        <begin position="6"/>
        <end position="26"/>
    </location>
</feature>
<proteinExistence type="inferred from homology"/>
<dbReference type="InterPro" id="IPR005119">
    <property type="entry name" value="LysR_subst-bd"/>
</dbReference>
<feature type="transmembrane region" description="Helical" evidence="12">
    <location>
        <begin position="246"/>
        <end position="266"/>
    </location>
</feature>
<keyword evidence="10 12" id="KW-0472">Membrane</keyword>
<dbReference type="AlphaFoldDB" id="A0A0A2VUT5"/>
<feature type="transmembrane region" description="Helical" evidence="12">
    <location>
        <begin position="339"/>
        <end position="360"/>
    </location>
</feature>
<dbReference type="GO" id="GO:0003677">
    <property type="term" value="F:DNA binding"/>
    <property type="evidence" value="ECO:0007669"/>
    <property type="project" value="UniProtKB-KW"/>
</dbReference>
<dbReference type="Gene3D" id="1.10.10.10">
    <property type="entry name" value="Winged helix-like DNA-binding domain superfamily/Winged helix DNA-binding domain"/>
    <property type="match status" value="1"/>
</dbReference>
<feature type="transmembrane region" description="Helical" evidence="12">
    <location>
        <begin position="273"/>
        <end position="291"/>
    </location>
</feature>
<keyword evidence="4" id="KW-1003">Cell membrane</keyword>
<feature type="transmembrane region" description="Helical" evidence="12">
    <location>
        <begin position="85"/>
        <end position="103"/>
    </location>
</feature>
<evidence type="ECO:0000256" key="11">
    <source>
        <dbReference type="ARBA" id="ARBA00023163"/>
    </source>
</evidence>
<dbReference type="PRINTS" id="PR00039">
    <property type="entry name" value="HTHLYSR"/>
</dbReference>
<dbReference type="InterPro" id="IPR036259">
    <property type="entry name" value="MFS_trans_sf"/>
</dbReference>
<feature type="transmembrane region" description="Helical" evidence="12">
    <location>
        <begin position="123"/>
        <end position="141"/>
    </location>
</feature>
<dbReference type="Pfam" id="PF03466">
    <property type="entry name" value="LysR_substrate"/>
    <property type="match status" value="1"/>
</dbReference>
<feature type="transmembrane region" description="Helical" evidence="12">
    <location>
        <begin position="153"/>
        <end position="173"/>
    </location>
</feature>
<dbReference type="Proteomes" id="UP000030106">
    <property type="component" value="Unassembled WGS sequence"/>
</dbReference>
<dbReference type="SUPFAM" id="SSF53850">
    <property type="entry name" value="Periplasmic binding protein-like II"/>
    <property type="match status" value="1"/>
</dbReference>
<sequence>MLFLQYFIWGAWLVTLGSYMINTLGFKGADVGMVYSTKGLTALLMPGLIGIVADKWLPANRVYSLCHLVGAGMLVWAASINQPGLMFWAMLGNALAFMPTIALSNTVSYACLEKAGLDTVTHFPPVRVFGTVGFIAAMWTVSLMRIELSSIQLYIAAATSGLLALYALTLPTIPVVKHQAARSWVSRLGLDAFVLFKKPQMAVFFLFAMLLGAVLQITNTFGNPFLHDFARQPEFADSFVVQYPSILLSVSQMSEVVFILTIPFFLRRFGIKQVMLMSMVAWVLRFALFAWGDPSAFGFVLLLLSMVVYGWAFDFFNISGSVFVEQEVDSRIRASAQGLFMTMVNGIGAYLGAIVSGYVVDYFTADGVKDWPTIWLVFAGYALVLAIVFHFSFHYRHRQITSVSDAVAEELHFGRAAARLNMSQPPLSFHIKELEAQLGVVLLEETKQLLNNASLALARVEQIGRGEGGRIQLGIVGTAIWGGLRLGLQRFIADYPAIDVTFREKSPGDQLALLERHEIDAGIWRMETCPPGGLQSEKLHEATFMVALPESHPLARQQTVDITQLRHEPFVTMTAIHSDWTFLQRVCREAGFTPRVVREAVEPQTVLALVSIGFGLTIIADSYAQMNWPGVVFRPPSRPIPADLYAVFDPVHLTLTTKQLIEALKKSPAD</sequence>
<dbReference type="CDD" id="cd06177">
    <property type="entry name" value="MFS_NHS"/>
    <property type="match status" value="1"/>
</dbReference>
<dbReference type="PANTHER" id="PTHR23522:SF9">
    <property type="entry name" value="XANTHOSINE PERMEASE"/>
    <property type="match status" value="1"/>
</dbReference>
<dbReference type="SUPFAM" id="SSF46785">
    <property type="entry name" value="Winged helix' DNA-binding domain"/>
    <property type="match status" value="1"/>
</dbReference>
<evidence type="ECO:0000256" key="9">
    <source>
        <dbReference type="ARBA" id="ARBA00023125"/>
    </source>
</evidence>
<evidence type="ECO:0000256" key="6">
    <source>
        <dbReference type="ARBA" id="ARBA00022692"/>
    </source>
</evidence>
<feature type="transmembrane region" description="Helical" evidence="12">
    <location>
        <begin position="372"/>
        <end position="393"/>
    </location>
</feature>
<comment type="subcellular location">
    <subcellularLocation>
        <location evidence="1">Cell inner membrane</location>
        <topology evidence="1">Multi-pass membrane protein</topology>
    </subcellularLocation>
</comment>
<evidence type="ECO:0000256" key="12">
    <source>
        <dbReference type="SAM" id="Phobius"/>
    </source>
</evidence>
<evidence type="ECO:0000313" key="14">
    <source>
        <dbReference type="EMBL" id="KGQ11398.1"/>
    </source>
</evidence>
<evidence type="ECO:0000256" key="7">
    <source>
        <dbReference type="ARBA" id="ARBA00022989"/>
    </source>
</evidence>
<feature type="transmembrane region" description="Helical" evidence="12">
    <location>
        <begin position="33"/>
        <end position="53"/>
    </location>
</feature>
<dbReference type="FunFam" id="1.20.1250.20:FF:000012">
    <property type="entry name" value="Nucleoside permease NupG"/>
    <property type="match status" value="1"/>
</dbReference>
<dbReference type="EMBL" id="ANFO01000219">
    <property type="protein sequence ID" value="KGQ11398.1"/>
    <property type="molecule type" value="Genomic_DNA"/>
</dbReference>
<evidence type="ECO:0000256" key="2">
    <source>
        <dbReference type="ARBA" id="ARBA00009437"/>
    </source>
</evidence>
<feature type="transmembrane region" description="Helical" evidence="12">
    <location>
        <begin position="297"/>
        <end position="318"/>
    </location>
</feature>
<keyword evidence="7 12" id="KW-1133">Transmembrane helix</keyword>
<dbReference type="FunFam" id="1.20.1250.20:FF:000015">
    <property type="entry name" value="Nucleoside permease NupG"/>
    <property type="match status" value="1"/>
</dbReference>
<dbReference type="GO" id="GO:0015213">
    <property type="term" value="F:uridine transmembrane transporter activity"/>
    <property type="evidence" value="ECO:0007669"/>
    <property type="project" value="TreeGrafter"/>
</dbReference>
<dbReference type="InterPro" id="IPR036388">
    <property type="entry name" value="WH-like_DNA-bd_sf"/>
</dbReference>
<keyword evidence="8" id="KW-0805">Transcription regulation</keyword>
<dbReference type="NCBIfam" id="TIGR00889">
    <property type="entry name" value="2A0110"/>
    <property type="match status" value="1"/>
</dbReference>
<dbReference type="NCBIfam" id="NF007439">
    <property type="entry name" value="PRK09986.1"/>
    <property type="match status" value="1"/>
</dbReference>
<accession>A0A0A2VUT5</accession>
<dbReference type="GO" id="GO:0005886">
    <property type="term" value="C:plasma membrane"/>
    <property type="evidence" value="ECO:0007669"/>
    <property type="project" value="UniProtKB-SubCell"/>
</dbReference>
<evidence type="ECO:0000256" key="1">
    <source>
        <dbReference type="ARBA" id="ARBA00004429"/>
    </source>
</evidence>
<dbReference type="Gene3D" id="3.40.190.10">
    <property type="entry name" value="Periplasmic binding protein-like II"/>
    <property type="match status" value="2"/>
</dbReference>
<dbReference type="PROSITE" id="PS50931">
    <property type="entry name" value="HTH_LYSR"/>
    <property type="match status" value="1"/>
</dbReference>
<dbReference type="PANTHER" id="PTHR23522">
    <property type="entry name" value="BLL5896 PROTEIN"/>
    <property type="match status" value="1"/>
</dbReference>
<dbReference type="Pfam" id="PF03825">
    <property type="entry name" value="Nuc_H_symport"/>
    <property type="match status" value="1"/>
</dbReference>
<dbReference type="Pfam" id="PF00126">
    <property type="entry name" value="HTH_1"/>
    <property type="match status" value="1"/>
</dbReference>
<dbReference type="InterPro" id="IPR004740">
    <property type="entry name" value="Nuc_H_symport"/>
</dbReference>
<evidence type="ECO:0000256" key="4">
    <source>
        <dbReference type="ARBA" id="ARBA00022475"/>
    </source>
</evidence>
<protein>
    <submittedName>
        <fullName evidence="14">Xanthosine permease</fullName>
    </submittedName>
</protein>
<reference evidence="14 15" key="1">
    <citation type="submission" date="2012-10" db="EMBL/GenBank/DDBJ databases">
        <title>Genome sequencing and analysis of entomopathogenic fungi Beauveria bassiana D1-5.</title>
        <authorList>
            <person name="Li Q."/>
            <person name="Wang L."/>
            <person name="Zhang Z."/>
            <person name="Wang Q."/>
            <person name="Ren J."/>
            <person name="Wang M."/>
            <person name="Xu W."/>
            <person name="Wang J."/>
            <person name="Lu Y."/>
            <person name="Du Q."/>
            <person name="Sun Z."/>
        </authorList>
    </citation>
    <scope>NUCLEOTIDE SEQUENCE [LARGE SCALE GENOMIC DNA]</scope>
    <source>
        <strain evidence="14 15">D1-5</strain>
    </source>
</reference>
<comment type="caution">
    <text evidence="14">The sequence shown here is derived from an EMBL/GenBank/DDBJ whole genome shotgun (WGS) entry which is preliminary data.</text>
</comment>
<evidence type="ECO:0000256" key="8">
    <source>
        <dbReference type="ARBA" id="ARBA00023015"/>
    </source>
</evidence>
<feature type="transmembrane region" description="Helical" evidence="12">
    <location>
        <begin position="59"/>
        <end position="78"/>
    </location>
</feature>
<dbReference type="GO" id="GO:0003700">
    <property type="term" value="F:DNA-binding transcription factor activity"/>
    <property type="evidence" value="ECO:0007669"/>
    <property type="project" value="InterPro"/>
</dbReference>
<evidence type="ECO:0000313" key="15">
    <source>
        <dbReference type="Proteomes" id="UP000030106"/>
    </source>
</evidence>